<dbReference type="CDD" id="cd04369">
    <property type="entry name" value="Bromodomain"/>
    <property type="match status" value="1"/>
</dbReference>
<dbReference type="InterPro" id="IPR038336">
    <property type="entry name" value="NET_sf"/>
</dbReference>
<evidence type="ECO:0000313" key="8">
    <source>
        <dbReference type="Proteomes" id="UP001515480"/>
    </source>
</evidence>
<dbReference type="Pfam" id="PF17035">
    <property type="entry name" value="BET"/>
    <property type="match status" value="1"/>
</dbReference>
<proteinExistence type="predicted"/>
<feature type="domain" description="NET" evidence="6">
    <location>
        <begin position="292"/>
        <end position="375"/>
    </location>
</feature>
<dbReference type="InterPro" id="IPR036427">
    <property type="entry name" value="Bromodomain-like_sf"/>
</dbReference>
<dbReference type="InterPro" id="IPR001487">
    <property type="entry name" value="Bromodomain"/>
</dbReference>
<dbReference type="Gene3D" id="1.20.920.10">
    <property type="entry name" value="Bromodomain-like"/>
    <property type="match status" value="2"/>
</dbReference>
<evidence type="ECO:0000256" key="3">
    <source>
        <dbReference type="ARBA" id="ARBA00023163"/>
    </source>
</evidence>
<evidence type="ECO:0008006" key="9">
    <source>
        <dbReference type="Google" id="ProtNLM"/>
    </source>
</evidence>
<dbReference type="Pfam" id="PF00439">
    <property type="entry name" value="Bromodomain"/>
    <property type="match status" value="2"/>
</dbReference>
<reference evidence="7 8" key="1">
    <citation type="journal article" date="2024" name="Science">
        <title>Giant polyketide synthase enzymes in the biosynthesis of giant marine polyether toxins.</title>
        <authorList>
            <person name="Fallon T.R."/>
            <person name="Shende V.V."/>
            <person name="Wierzbicki I.H."/>
            <person name="Pendleton A.L."/>
            <person name="Watervoot N.F."/>
            <person name="Auber R.P."/>
            <person name="Gonzalez D.J."/>
            <person name="Wisecaver J.H."/>
            <person name="Moore B.S."/>
        </authorList>
    </citation>
    <scope>NUCLEOTIDE SEQUENCE [LARGE SCALE GENOMIC DNA]</scope>
    <source>
        <strain evidence="7 8">12B1</strain>
    </source>
</reference>
<evidence type="ECO:0000313" key="7">
    <source>
        <dbReference type="EMBL" id="KAL1518462.1"/>
    </source>
</evidence>
<evidence type="ECO:0000259" key="6">
    <source>
        <dbReference type="PROSITE" id="PS51525"/>
    </source>
</evidence>
<keyword evidence="2 4" id="KW-0103">Bromodomain</keyword>
<dbReference type="PROSITE" id="PS51525">
    <property type="entry name" value="NET"/>
    <property type="match status" value="1"/>
</dbReference>
<dbReference type="EMBL" id="JBGBPQ010000010">
    <property type="protein sequence ID" value="KAL1518462.1"/>
    <property type="molecule type" value="Genomic_DNA"/>
</dbReference>
<evidence type="ECO:0000259" key="5">
    <source>
        <dbReference type="PROSITE" id="PS50014"/>
    </source>
</evidence>
<dbReference type="InterPro" id="IPR027353">
    <property type="entry name" value="NET_dom"/>
</dbReference>
<dbReference type="SUPFAM" id="SSF47370">
    <property type="entry name" value="Bromodomain"/>
    <property type="match status" value="2"/>
</dbReference>
<keyword evidence="1" id="KW-0805">Transcription regulation</keyword>
<evidence type="ECO:0000256" key="2">
    <source>
        <dbReference type="ARBA" id="ARBA00023117"/>
    </source>
</evidence>
<dbReference type="PROSITE" id="PS50014">
    <property type="entry name" value="BROMODOMAIN_2"/>
    <property type="match status" value="2"/>
</dbReference>
<dbReference type="AlphaFoldDB" id="A0AB34JBA4"/>
<dbReference type="Gene3D" id="1.20.1270.220">
    <property type="match status" value="1"/>
</dbReference>
<dbReference type="Proteomes" id="UP001515480">
    <property type="component" value="Unassembled WGS sequence"/>
</dbReference>
<keyword evidence="3" id="KW-0804">Transcription</keyword>
<evidence type="ECO:0000256" key="4">
    <source>
        <dbReference type="PROSITE-ProRule" id="PRU00035"/>
    </source>
</evidence>
<dbReference type="SMART" id="SM00297">
    <property type="entry name" value="BROMO"/>
    <property type="match status" value="2"/>
</dbReference>
<accession>A0AB34JBA4</accession>
<keyword evidence="8" id="KW-1185">Reference proteome</keyword>
<gene>
    <name evidence="7" type="ORF">AB1Y20_002754</name>
</gene>
<name>A0AB34JBA4_PRYPA</name>
<feature type="domain" description="Bromo" evidence="5">
    <location>
        <begin position="88"/>
        <end position="152"/>
    </location>
</feature>
<comment type="caution">
    <text evidence="7">The sequence shown here is derived from an EMBL/GenBank/DDBJ whole genome shotgun (WGS) entry which is preliminary data.</text>
</comment>
<sequence>MAEVSAPASAAAVFPRPLDGMPDHTPSAGRPCQMCAAPSLTPARPACAQHRDKRVKPSFVLNPMDEQLQRKCDALIKMLLKRNQGVHFSAPVDWKKLKLDEYPKLIKQPMDLGTVQEKVSSSKYERLEDFANDIRLVWKNAFIFNTPDSMYFKAAKQLGEIFEKKMEEIEKDCEVHNPPPVEPMERCNLLLADMIANPLSEWFREPVDYVKLELADYPKVIAVPMDLGTVEKKILRGQYMSPEDYAHDVRLVWTNAITYNSATSMFGVVATILSQIFERRFTLTRSAATDPGRPIPDRNGWPTFTAKKKFYDLCTKLTLADLNQMVSLVQNHCAKAVQQCGDKEVEVDVDELDMQTFSKVLNWASNKNKSSTKAESS</sequence>
<dbReference type="PRINTS" id="PR00503">
    <property type="entry name" value="BROMODOMAIN"/>
</dbReference>
<evidence type="ECO:0000256" key="1">
    <source>
        <dbReference type="ARBA" id="ARBA00023015"/>
    </source>
</evidence>
<protein>
    <recommendedName>
        <fullName evidence="9">Bromo domain-containing protein</fullName>
    </recommendedName>
</protein>
<organism evidence="7 8">
    <name type="scientific">Prymnesium parvum</name>
    <name type="common">Toxic golden alga</name>
    <dbReference type="NCBI Taxonomy" id="97485"/>
    <lineage>
        <taxon>Eukaryota</taxon>
        <taxon>Haptista</taxon>
        <taxon>Haptophyta</taxon>
        <taxon>Prymnesiophyceae</taxon>
        <taxon>Prymnesiales</taxon>
        <taxon>Prymnesiaceae</taxon>
        <taxon>Prymnesium</taxon>
    </lineage>
</organism>
<dbReference type="PANTHER" id="PTHR45926">
    <property type="entry name" value="OSJNBA0053K19.4 PROTEIN"/>
    <property type="match status" value="1"/>
</dbReference>
<feature type="domain" description="Bromo" evidence="5">
    <location>
        <begin position="195"/>
        <end position="267"/>
    </location>
</feature>